<dbReference type="EMBL" id="ASSJ01000081">
    <property type="protein sequence ID" value="ERN40134.1"/>
    <property type="molecule type" value="Genomic_DNA"/>
</dbReference>
<dbReference type="AlphaFoldDB" id="U5DHQ8"/>
<keyword evidence="1" id="KW-1133">Transmembrane helix</keyword>
<gene>
    <name evidence="2" type="ORF">KR51_00034230</name>
</gene>
<keyword evidence="1" id="KW-0472">Membrane</keyword>
<sequence length="84" mass="9255">MGLWLVAFFFMFVLVELVQWMLHLQLPAVPFPVYAIAGIALAAASNARKLQFDSFDPRAIAWLGRERPPASAEPASSPTPDGNR</sequence>
<evidence type="ECO:0000313" key="2">
    <source>
        <dbReference type="EMBL" id="ERN40134.1"/>
    </source>
</evidence>
<dbReference type="InParanoid" id="U5DHQ8"/>
<keyword evidence="3" id="KW-1185">Reference proteome</keyword>
<protein>
    <submittedName>
        <fullName evidence="2">Uncharacterized protein</fullName>
    </submittedName>
</protein>
<organism evidence="2 3">
    <name type="scientific">Rubidibacter lacunae KORDI 51-2</name>
    <dbReference type="NCBI Taxonomy" id="582515"/>
    <lineage>
        <taxon>Bacteria</taxon>
        <taxon>Bacillati</taxon>
        <taxon>Cyanobacteriota</taxon>
        <taxon>Cyanophyceae</taxon>
        <taxon>Oscillatoriophycideae</taxon>
        <taxon>Chroococcales</taxon>
        <taxon>Aphanothecaceae</taxon>
        <taxon>Rubidibacter</taxon>
    </lineage>
</organism>
<name>U5DHQ8_9CHRO</name>
<keyword evidence="1" id="KW-0812">Transmembrane</keyword>
<reference evidence="2 3" key="1">
    <citation type="submission" date="2013-05" db="EMBL/GenBank/DDBJ databases">
        <title>Draft genome sequence of Rubidibacter lacunae KORDI 51-2.</title>
        <authorList>
            <person name="Choi D.H."/>
            <person name="Noh J.H."/>
            <person name="Kwon K.-K."/>
            <person name="Lee J.-H."/>
            <person name="Ryu J.-Y."/>
        </authorList>
    </citation>
    <scope>NUCLEOTIDE SEQUENCE [LARGE SCALE GENOMIC DNA]</scope>
    <source>
        <strain evidence="2 3">KORDI 51-2</strain>
    </source>
</reference>
<feature type="transmembrane region" description="Helical" evidence="1">
    <location>
        <begin position="27"/>
        <end position="44"/>
    </location>
</feature>
<evidence type="ECO:0000313" key="3">
    <source>
        <dbReference type="Proteomes" id="UP000016960"/>
    </source>
</evidence>
<dbReference type="STRING" id="582515.KR51_00034230"/>
<accession>U5DHQ8</accession>
<proteinExistence type="predicted"/>
<comment type="caution">
    <text evidence="2">The sequence shown here is derived from an EMBL/GenBank/DDBJ whole genome shotgun (WGS) entry which is preliminary data.</text>
</comment>
<dbReference type="PATRIC" id="fig|582515.4.peg.3844"/>
<evidence type="ECO:0000256" key="1">
    <source>
        <dbReference type="SAM" id="Phobius"/>
    </source>
</evidence>
<dbReference type="Proteomes" id="UP000016960">
    <property type="component" value="Unassembled WGS sequence"/>
</dbReference>